<dbReference type="GO" id="GO:0000166">
    <property type="term" value="F:nucleotide binding"/>
    <property type="evidence" value="ECO:0007669"/>
    <property type="project" value="UniProtKB-KW"/>
</dbReference>
<dbReference type="GeneID" id="36374706"/>
<evidence type="ECO:0000256" key="6">
    <source>
        <dbReference type="ARBA" id="ARBA00022679"/>
    </source>
</evidence>
<dbReference type="OMA" id="NAVNDTW"/>
<evidence type="ECO:0000256" key="8">
    <source>
        <dbReference type="ARBA" id="ARBA00022741"/>
    </source>
</evidence>
<evidence type="ECO:0000256" key="7">
    <source>
        <dbReference type="ARBA" id="ARBA00022692"/>
    </source>
</evidence>
<evidence type="ECO:0000256" key="1">
    <source>
        <dbReference type="ARBA" id="ARBA00004606"/>
    </source>
</evidence>
<dbReference type="OrthoDB" id="414175at2759"/>
<accession>A0A090KY41</accession>
<dbReference type="Gene3D" id="3.90.550.50">
    <property type="match status" value="1"/>
</dbReference>
<name>A0A090KY41_STRRB</name>
<dbReference type="GO" id="GO:0016020">
    <property type="term" value="C:membrane"/>
    <property type="evidence" value="ECO:0007669"/>
    <property type="project" value="UniProtKB-SubCell"/>
</dbReference>
<evidence type="ECO:0000256" key="10">
    <source>
        <dbReference type="ARBA" id="ARBA00022989"/>
    </source>
</evidence>
<protein>
    <recommendedName>
        <fullName evidence="4">N-acetylgalactosaminide beta-1,3-galactosyltransferase</fullName>
        <ecNumber evidence="4">2.4.1.122</ecNumber>
    </recommendedName>
</protein>
<evidence type="ECO:0000313" key="14">
    <source>
        <dbReference type="Proteomes" id="UP000035682"/>
    </source>
</evidence>
<proteinExistence type="inferred from homology"/>
<gene>
    <name evidence="13 15 16" type="ORF">SRAE_1000061400</name>
</gene>
<dbReference type="WormBase" id="SRAE_1000061400">
    <property type="protein sequence ID" value="SRP11566"/>
    <property type="gene ID" value="WBGene00257211"/>
</dbReference>
<dbReference type="GO" id="GO:0016263">
    <property type="term" value="F:glycoprotein-N-acetylgalactosamine 3-beta-galactosyltransferase activity"/>
    <property type="evidence" value="ECO:0007669"/>
    <property type="project" value="UniProtKB-EC"/>
</dbReference>
<dbReference type="EMBL" id="LN609528">
    <property type="protein sequence ID" value="CEF62341.1"/>
    <property type="molecule type" value="Genomic_DNA"/>
</dbReference>
<evidence type="ECO:0000256" key="2">
    <source>
        <dbReference type="ARBA" id="ARBA00004922"/>
    </source>
</evidence>
<organism evidence="13">
    <name type="scientific">Strongyloides ratti</name>
    <name type="common">Parasitic roundworm</name>
    <dbReference type="NCBI Taxonomy" id="34506"/>
    <lineage>
        <taxon>Eukaryota</taxon>
        <taxon>Metazoa</taxon>
        <taxon>Ecdysozoa</taxon>
        <taxon>Nematoda</taxon>
        <taxon>Chromadorea</taxon>
        <taxon>Rhabditida</taxon>
        <taxon>Tylenchina</taxon>
        <taxon>Panagrolaimomorpha</taxon>
        <taxon>Strongyloidoidea</taxon>
        <taxon>Strongyloididae</taxon>
        <taxon>Strongyloides</taxon>
    </lineage>
</organism>
<dbReference type="PANTHER" id="PTHR23033">
    <property type="entry name" value="BETA1,3-GALACTOSYLTRANSFERASE"/>
    <property type="match status" value="1"/>
</dbReference>
<evidence type="ECO:0000259" key="12">
    <source>
        <dbReference type="Pfam" id="PF02434"/>
    </source>
</evidence>
<dbReference type="Proteomes" id="UP000035682">
    <property type="component" value="Unplaced"/>
</dbReference>
<evidence type="ECO:0000256" key="11">
    <source>
        <dbReference type="ARBA" id="ARBA00023136"/>
    </source>
</evidence>
<dbReference type="AlphaFoldDB" id="A0A090KY41"/>
<evidence type="ECO:0000313" key="13">
    <source>
        <dbReference type="EMBL" id="CEF62341.1"/>
    </source>
</evidence>
<dbReference type="WBParaSite" id="SRAE_1000061400.1">
    <property type="protein sequence ID" value="SRAE_1000061400.1"/>
    <property type="gene ID" value="WBGene00257211"/>
</dbReference>
<dbReference type="Pfam" id="PF02434">
    <property type="entry name" value="Fringe"/>
    <property type="match status" value="1"/>
</dbReference>
<dbReference type="InterPro" id="IPR026050">
    <property type="entry name" value="C1GALT1/C1GALT1_chp1"/>
</dbReference>
<comment type="subcellular location">
    <subcellularLocation>
        <location evidence="1">Membrane</location>
        <topology evidence="1">Single-pass type II membrane protein</topology>
    </subcellularLocation>
</comment>
<feature type="domain" description="Fringe-like glycosyltransferase" evidence="12">
    <location>
        <begin position="31"/>
        <end position="199"/>
    </location>
</feature>
<dbReference type="PANTHER" id="PTHR23033:SF14">
    <property type="entry name" value="GLYCOPROTEIN-N-ACETYLGALACTOSAMINE 3-BETA-GALACTOSYLTRANSFERASE 1-RELATED"/>
    <property type="match status" value="1"/>
</dbReference>
<keyword evidence="6 13" id="KW-0808">Transferase</keyword>
<reference evidence="15" key="2">
    <citation type="submission" date="2020-12" db="UniProtKB">
        <authorList>
            <consortium name="WormBaseParasite"/>
        </authorList>
    </citation>
    <scope>IDENTIFICATION</scope>
</reference>
<dbReference type="CTD" id="36374706"/>
<keyword evidence="8" id="KW-0547">Nucleotide-binding</keyword>
<keyword evidence="9" id="KW-0735">Signal-anchor</keyword>
<dbReference type="InterPro" id="IPR003378">
    <property type="entry name" value="Fringe-like_glycosylTrfase"/>
</dbReference>
<comment type="pathway">
    <text evidence="2">Protein modification; protein glycosylation.</text>
</comment>
<evidence type="ECO:0000256" key="3">
    <source>
        <dbReference type="ARBA" id="ARBA00006462"/>
    </source>
</evidence>
<dbReference type="STRING" id="34506.A0A090KY41"/>
<reference evidence="13 14" key="1">
    <citation type="submission" date="2014-09" db="EMBL/GenBank/DDBJ databases">
        <authorList>
            <person name="Martin A.A."/>
        </authorList>
    </citation>
    <scope>NUCLEOTIDE SEQUENCE</scope>
    <source>
        <strain evidence="14">ED321</strain>
        <strain evidence="13">ED321 Heterogonic</strain>
    </source>
</reference>
<keyword evidence="10" id="KW-1133">Transmembrane helix</keyword>
<dbReference type="EC" id="2.4.1.122" evidence="4"/>
<keyword evidence="5 13" id="KW-0328">Glycosyltransferase</keyword>
<evidence type="ECO:0000313" key="16">
    <source>
        <dbReference type="WormBase" id="SRAE_1000061400"/>
    </source>
</evidence>
<sequence>MEPNFKKFFNNSFDDSVFNMINEHISKKVKIFCIVLTSKVNRERIILQKKTWIKRCNNYIFGSGEESQDIPTFKAYHNDGYSYSFGKMKNTLKHVWKKHGDKYDWYLKADDDTYVVMENLRAFLLNENPNKHGYHGFRMAIGGTPDPHAYNSGGAGYVMSKKSVRDLVEKGLDNPKYCRQIDSAFDDLEIGYCLENLGALPSQSLDCKKRVLFNVLDPPRALSPVIDGFKQGFINMAKFKYNPSFDSVADFPITFHYVRGEMMYALEFLMYHMEVIGRNSRLNRMESNDNTFTKLKVSKKLKLINKFSEYNFKKY</sequence>
<comment type="similarity">
    <text evidence="3">Belongs to the glycosyltransferase 31 family. Beta3-Gal-T subfamily.</text>
</comment>
<keyword evidence="7" id="KW-0812">Transmembrane</keyword>
<evidence type="ECO:0000256" key="4">
    <source>
        <dbReference type="ARBA" id="ARBA00012557"/>
    </source>
</evidence>
<evidence type="ECO:0000313" key="15">
    <source>
        <dbReference type="WBParaSite" id="SRAE_1000061400.1"/>
    </source>
</evidence>
<keyword evidence="11" id="KW-0472">Membrane</keyword>
<keyword evidence="14" id="KW-1185">Reference proteome</keyword>
<evidence type="ECO:0000256" key="5">
    <source>
        <dbReference type="ARBA" id="ARBA00022676"/>
    </source>
</evidence>
<dbReference type="RefSeq" id="XP_024501543.1">
    <property type="nucleotide sequence ID" value="XM_024647468.1"/>
</dbReference>
<evidence type="ECO:0000256" key="9">
    <source>
        <dbReference type="ARBA" id="ARBA00022968"/>
    </source>
</evidence>